<comment type="catalytic activity">
    <reaction evidence="9">
        <text>(S)-dihydroorotate + A = orotate + AH2</text>
        <dbReference type="Rhea" id="RHEA:18073"/>
        <dbReference type="ChEBI" id="CHEBI:13193"/>
        <dbReference type="ChEBI" id="CHEBI:17499"/>
        <dbReference type="ChEBI" id="CHEBI:30839"/>
        <dbReference type="ChEBI" id="CHEBI:30864"/>
    </reaction>
</comment>
<feature type="binding site" evidence="9">
    <location>
        <begin position="240"/>
        <end position="241"/>
    </location>
    <ligand>
        <name>FMN</name>
        <dbReference type="ChEBI" id="CHEBI:58210"/>
    </ligand>
</feature>
<feature type="binding site" evidence="9">
    <location>
        <begin position="262"/>
        <end position="263"/>
    </location>
    <ligand>
        <name>FMN</name>
        <dbReference type="ChEBI" id="CHEBI:58210"/>
    </ligand>
</feature>
<dbReference type="InterPro" id="IPR013785">
    <property type="entry name" value="Aldolase_TIM"/>
</dbReference>
<dbReference type="FunFam" id="3.20.20.70:FF:000027">
    <property type="entry name" value="Dihydropyrimidine dehydrogenase [NADP(+)]"/>
    <property type="match status" value="1"/>
</dbReference>
<dbReference type="GO" id="GO:0005737">
    <property type="term" value="C:cytoplasm"/>
    <property type="evidence" value="ECO:0007669"/>
    <property type="project" value="UniProtKB-SubCell"/>
</dbReference>
<dbReference type="SUPFAM" id="SSF51395">
    <property type="entry name" value="FMN-linked oxidoreductases"/>
    <property type="match status" value="1"/>
</dbReference>
<dbReference type="InterPro" id="IPR012135">
    <property type="entry name" value="Dihydroorotate_DH_1_2"/>
</dbReference>
<reference evidence="11" key="1">
    <citation type="journal article" date="2020" name="mSystems">
        <title>Genome- and Community-Level Interaction Insights into Carbon Utilization and Element Cycling Functions of Hydrothermarchaeota in Hydrothermal Sediment.</title>
        <authorList>
            <person name="Zhou Z."/>
            <person name="Liu Y."/>
            <person name="Xu W."/>
            <person name="Pan J."/>
            <person name="Luo Z.H."/>
            <person name="Li M."/>
        </authorList>
    </citation>
    <scope>NUCLEOTIDE SEQUENCE [LARGE SCALE GENOMIC DNA]</scope>
    <source>
        <strain evidence="11">SpSt-102</strain>
    </source>
</reference>
<feature type="binding site" evidence="9">
    <location>
        <position position="188"/>
    </location>
    <ligand>
        <name>FMN</name>
        <dbReference type="ChEBI" id="CHEBI:58210"/>
    </ligand>
</feature>
<name>A0A7C5V334_9FIRM</name>
<feature type="binding site" evidence="9">
    <location>
        <position position="162"/>
    </location>
    <ligand>
        <name>FMN</name>
        <dbReference type="ChEBI" id="CHEBI:58210"/>
    </ligand>
</feature>
<evidence type="ECO:0000256" key="5">
    <source>
        <dbReference type="ARBA" id="ARBA00022630"/>
    </source>
</evidence>
<dbReference type="Gene3D" id="3.20.20.70">
    <property type="entry name" value="Aldolase class I"/>
    <property type="match status" value="1"/>
</dbReference>
<comment type="cofactor">
    <cofactor evidence="9">
        <name>FMN</name>
        <dbReference type="ChEBI" id="CHEBI:58210"/>
    </cofactor>
    <text evidence="9">Binds 1 FMN per subunit.</text>
</comment>
<organism evidence="11">
    <name type="scientific">Caldicellulosiruptor owensensis</name>
    <dbReference type="NCBI Taxonomy" id="55205"/>
    <lineage>
        <taxon>Bacteria</taxon>
        <taxon>Bacillati</taxon>
        <taxon>Bacillota</taxon>
        <taxon>Bacillota incertae sedis</taxon>
        <taxon>Caldicellulosiruptorales</taxon>
        <taxon>Caldicellulosiruptoraceae</taxon>
        <taxon>Caldicellulosiruptor</taxon>
    </lineage>
</organism>
<feature type="binding site" evidence="9">
    <location>
        <begin position="44"/>
        <end position="45"/>
    </location>
    <ligand>
        <name>FMN</name>
        <dbReference type="ChEBI" id="CHEBI:58210"/>
    </ligand>
</feature>
<evidence type="ECO:0000256" key="6">
    <source>
        <dbReference type="ARBA" id="ARBA00022643"/>
    </source>
</evidence>
<evidence type="ECO:0000256" key="4">
    <source>
        <dbReference type="ARBA" id="ARBA00022490"/>
    </source>
</evidence>
<comment type="caution">
    <text evidence="11">The sequence shown here is derived from an EMBL/GenBank/DDBJ whole genome shotgun (WGS) entry which is preliminary data.</text>
</comment>
<feature type="binding site" evidence="9">
    <location>
        <position position="124"/>
    </location>
    <ligand>
        <name>FMN</name>
        <dbReference type="ChEBI" id="CHEBI:58210"/>
    </ligand>
</feature>
<dbReference type="CDD" id="cd04740">
    <property type="entry name" value="DHOD_1B_like"/>
    <property type="match status" value="1"/>
</dbReference>
<proteinExistence type="inferred from homology"/>
<feature type="domain" description="Dihydroorotate dehydrogenase catalytic" evidence="10">
    <location>
        <begin position="3"/>
        <end position="283"/>
    </location>
</feature>
<sequence length="300" mass="32477">MNLEVEIAGVRLKNPVIAASGTFGFGREYSKLIDISEFGAICTKGITLKKRIGNPQPRLCEVYAGIINSVGLENPGVEAFVNDELPFLKSFDTKIIANINGFAKEEFVELTKILTSLVDMIEVNLSCPNVKEGGMVFGKDPEKVYEITNSVRNVASCPIIVKLTPNVTDITQLAVAAEKAGADAISLINTISAMAIDIETRKPLIRMVTGGLSGPAIKPIAVRMVYECFKKVKIPIIGMGGIMNYKDAIEFFIAGATAIQIGTVNFINPKAVYEIKEGIKAYLERKGFNSIKELVGNVNI</sequence>
<dbReference type="InterPro" id="IPR005720">
    <property type="entry name" value="Dihydroorotate_DH_cat"/>
</dbReference>
<keyword evidence="6 9" id="KW-0288">FMN</keyword>
<evidence type="ECO:0000256" key="2">
    <source>
        <dbReference type="ARBA" id="ARBA00004725"/>
    </source>
</evidence>
<evidence type="ECO:0000256" key="9">
    <source>
        <dbReference type="HAMAP-Rule" id="MF_00224"/>
    </source>
</evidence>
<dbReference type="InterPro" id="IPR001295">
    <property type="entry name" value="Dihydroorotate_DH_CS"/>
</dbReference>
<evidence type="ECO:0000259" key="10">
    <source>
        <dbReference type="Pfam" id="PF01180"/>
    </source>
</evidence>
<dbReference type="EC" id="1.3.-.-" evidence="9"/>
<evidence type="ECO:0000256" key="1">
    <source>
        <dbReference type="ARBA" id="ARBA00004496"/>
    </source>
</evidence>
<dbReference type="GO" id="GO:0006207">
    <property type="term" value="P:'de novo' pyrimidine nucleobase biosynthetic process"/>
    <property type="evidence" value="ECO:0007669"/>
    <property type="project" value="InterPro"/>
</dbReference>
<dbReference type="NCBIfam" id="TIGR01037">
    <property type="entry name" value="pyrD_sub1_fam"/>
    <property type="match status" value="1"/>
</dbReference>
<dbReference type="EMBL" id="DRUZ01000124">
    <property type="protein sequence ID" value="HHS02930.1"/>
    <property type="molecule type" value="Genomic_DNA"/>
</dbReference>
<dbReference type="PROSITE" id="PS00911">
    <property type="entry name" value="DHODEHASE_1"/>
    <property type="match status" value="1"/>
</dbReference>
<feature type="binding site" evidence="9">
    <location>
        <position position="20"/>
    </location>
    <ligand>
        <name>FMN</name>
        <dbReference type="ChEBI" id="CHEBI:58210"/>
    </ligand>
</feature>
<comment type="pathway">
    <text evidence="2 9">Pyrimidine metabolism; UMP biosynthesis via de novo pathway.</text>
</comment>
<dbReference type="PROSITE" id="PS00912">
    <property type="entry name" value="DHODEHASE_2"/>
    <property type="match status" value="1"/>
</dbReference>
<comment type="subcellular location">
    <subcellularLocation>
        <location evidence="1 9">Cytoplasm</location>
    </subcellularLocation>
</comment>
<feature type="active site" description="Nucleophile" evidence="9">
    <location>
        <position position="127"/>
    </location>
</feature>
<gene>
    <name evidence="9" type="primary">pyrD</name>
    <name evidence="11" type="ORF">ENL71_10810</name>
</gene>
<evidence type="ECO:0000313" key="11">
    <source>
        <dbReference type="EMBL" id="HHS02930.1"/>
    </source>
</evidence>
<keyword evidence="5 9" id="KW-0285">Flavoprotein</keyword>
<accession>A0A7C5V334</accession>
<dbReference type="Pfam" id="PF01180">
    <property type="entry name" value="DHO_dh"/>
    <property type="match status" value="1"/>
</dbReference>
<dbReference type="InterPro" id="IPR024920">
    <property type="entry name" value="Dihydroorotate_DH_1"/>
</dbReference>
<dbReference type="NCBIfam" id="NF005574">
    <property type="entry name" value="PRK07259.1"/>
    <property type="match status" value="1"/>
</dbReference>
<dbReference type="PANTHER" id="PTHR48109">
    <property type="entry name" value="DIHYDROOROTATE DEHYDROGENASE (QUINONE), MITOCHONDRIAL-RELATED"/>
    <property type="match status" value="1"/>
</dbReference>
<feature type="binding site" evidence="9">
    <location>
        <begin position="68"/>
        <end position="72"/>
    </location>
    <ligand>
        <name>substrate</name>
    </ligand>
</feature>
<protein>
    <recommendedName>
        <fullName evidence="9">Dihydroorotate dehydrogenase</fullName>
        <shortName evidence="9">DHOD</shortName>
        <shortName evidence="9">DHODase</shortName>
        <shortName evidence="9">DHOdehase</shortName>
        <ecNumber evidence="9">1.3.-.-</ecNumber>
    </recommendedName>
</protein>
<feature type="binding site" evidence="9">
    <location>
        <position position="124"/>
    </location>
    <ligand>
        <name>substrate</name>
    </ligand>
</feature>
<evidence type="ECO:0000256" key="8">
    <source>
        <dbReference type="ARBA" id="ARBA00023002"/>
    </source>
</evidence>
<evidence type="ECO:0000256" key="3">
    <source>
        <dbReference type="ARBA" id="ARBA00008008"/>
    </source>
</evidence>
<feature type="binding site" evidence="9">
    <location>
        <position position="214"/>
    </location>
    <ligand>
        <name>FMN</name>
        <dbReference type="ChEBI" id="CHEBI:58210"/>
    </ligand>
</feature>
<dbReference type="GO" id="GO:0044205">
    <property type="term" value="P:'de novo' UMP biosynthetic process"/>
    <property type="evidence" value="ECO:0007669"/>
    <property type="project" value="UniProtKB-UniRule"/>
</dbReference>
<feature type="binding site" evidence="9">
    <location>
        <position position="98"/>
    </location>
    <ligand>
        <name>FMN</name>
        <dbReference type="ChEBI" id="CHEBI:58210"/>
    </ligand>
</feature>
<feature type="binding site" evidence="9">
    <location>
        <begin position="189"/>
        <end position="190"/>
    </location>
    <ligand>
        <name>substrate</name>
    </ligand>
</feature>
<evidence type="ECO:0000256" key="7">
    <source>
        <dbReference type="ARBA" id="ARBA00022975"/>
    </source>
</evidence>
<keyword evidence="8 9" id="KW-0560">Oxidoreductase</keyword>
<keyword evidence="7 9" id="KW-0665">Pyrimidine biosynthesis</keyword>
<dbReference type="PANTHER" id="PTHR48109:SF1">
    <property type="entry name" value="DIHYDROOROTATE DEHYDROGENASE (FUMARATE)"/>
    <property type="match status" value="1"/>
</dbReference>
<dbReference type="GO" id="GO:0004152">
    <property type="term" value="F:dihydroorotate dehydrogenase activity"/>
    <property type="evidence" value="ECO:0007669"/>
    <property type="project" value="UniProtKB-UniRule"/>
</dbReference>
<dbReference type="PIRSF" id="PIRSF000164">
    <property type="entry name" value="DHO_oxidase"/>
    <property type="match status" value="1"/>
</dbReference>
<dbReference type="InterPro" id="IPR050074">
    <property type="entry name" value="DHO_dehydrogenase"/>
</dbReference>
<dbReference type="InterPro" id="IPR049622">
    <property type="entry name" value="Dihydroorotate_DH_I"/>
</dbReference>
<dbReference type="InterPro" id="IPR033888">
    <property type="entry name" value="DHOD_1B"/>
</dbReference>
<dbReference type="HAMAP" id="MF_00224">
    <property type="entry name" value="DHO_dh_type1"/>
    <property type="match status" value="1"/>
</dbReference>
<dbReference type="AlphaFoldDB" id="A0A7C5V334"/>
<comment type="similarity">
    <text evidence="3 9">Belongs to the dihydroorotate dehydrogenase family. Type 1 subfamily.</text>
</comment>
<comment type="function">
    <text evidence="9">Catalyzes the conversion of dihydroorotate to orotate.</text>
</comment>
<feature type="binding site" evidence="9">
    <location>
        <position position="44"/>
    </location>
    <ligand>
        <name>substrate</name>
    </ligand>
</feature>
<dbReference type="UniPathway" id="UPA00070"/>
<keyword evidence="4 9" id="KW-0963">Cytoplasm</keyword>